<proteinExistence type="predicted"/>
<dbReference type="AlphaFoldDB" id="A0AA42B119"/>
<reference evidence="1" key="1">
    <citation type="submission" date="2022-03" db="EMBL/GenBank/DDBJ databases">
        <title>A functionally conserved STORR gene fusion in Papaver species that diverged 16.8 million years ago.</title>
        <authorList>
            <person name="Catania T."/>
        </authorList>
    </citation>
    <scope>NUCLEOTIDE SEQUENCE</scope>
    <source>
        <strain evidence="1">S-191538</strain>
    </source>
</reference>
<evidence type="ECO:0000313" key="2">
    <source>
        <dbReference type="Proteomes" id="UP001177140"/>
    </source>
</evidence>
<sequence>SKKRGKDIPKGLRDIYKLKDKQMKQEIVDDHQTPQENVFYCPYCFSDSPSDPLTVYETLEQMLDHHADMHPQDYVMLKEKILEEQKIQKLVDSFSSMTLEESKNQMLADLRIIAKE</sequence>
<name>A0AA42B119_PAPNU</name>
<protein>
    <submittedName>
        <fullName evidence="1">Uncharacterized protein</fullName>
    </submittedName>
</protein>
<feature type="non-terminal residue" evidence="1">
    <location>
        <position position="1"/>
    </location>
</feature>
<dbReference type="EMBL" id="JAJJMA010294068">
    <property type="protein sequence ID" value="MCL7047547.1"/>
    <property type="molecule type" value="Genomic_DNA"/>
</dbReference>
<organism evidence="1 2">
    <name type="scientific">Papaver nudicaule</name>
    <name type="common">Iceland poppy</name>
    <dbReference type="NCBI Taxonomy" id="74823"/>
    <lineage>
        <taxon>Eukaryota</taxon>
        <taxon>Viridiplantae</taxon>
        <taxon>Streptophyta</taxon>
        <taxon>Embryophyta</taxon>
        <taxon>Tracheophyta</taxon>
        <taxon>Spermatophyta</taxon>
        <taxon>Magnoliopsida</taxon>
        <taxon>Ranunculales</taxon>
        <taxon>Papaveraceae</taxon>
        <taxon>Papaveroideae</taxon>
        <taxon>Papaver</taxon>
    </lineage>
</organism>
<comment type="caution">
    <text evidence="1">The sequence shown here is derived from an EMBL/GenBank/DDBJ whole genome shotgun (WGS) entry which is preliminary data.</text>
</comment>
<gene>
    <name evidence="1" type="ORF">MKW94_005972</name>
</gene>
<feature type="non-terminal residue" evidence="1">
    <location>
        <position position="116"/>
    </location>
</feature>
<keyword evidence="2" id="KW-1185">Reference proteome</keyword>
<evidence type="ECO:0000313" key="1">
    <source>
        <dbReference type="EMBL" id="MCL7047547.1"/>
    </source>
</evidence>
<accession>A0AA42B119</accession>
<dbReference type="Proteomes" id="UP001177140">
    <property type="component" value="Unassembled WGS sequence"/>
</dbReference>